<keyword evidence="2" id="KW-1185">Reference proteome</keyword>
<dbReference type="Proteomes" id="UP001172386">
    <property type="component" value="Unassembled WGS sequence"/>
</dbReference>
<protein>
    <submittedName>
        <fullName evidence="1">Uncharacterized protein</fullName>
    </submittedName>
</protein>
<proteinExistence type="predicted"/>
<feature type="non-terminal residue" evidence="1">
    <location>
        <position position="1"/>
    </location>
</feature>
<comment type="caution">
    <text evidence="1">The sequence shown here is derived from an EMBL/GenBank/DDBJ whole genome shotgun (WGS) entry which is preliminary data.</text>
</comment>
<sequence>TYVGNGVATAFNGPRAFLSSHIQVFTGTHPVYNLVPAAQYTVTGLRANASTITFNAAPALNLDILILRTVPLDQPADITNQGAFLPEIHEDAFDYRVMQLQQLMDSGMQLVQDPSTGEFVWDAKGNRIANVGDATADADALNLRSALMLIERVLGGGGSVGVTPKFWEFDGDGEVTDFPLAGADVLDPLFYDTAAELAAGVGNYKVSRPVDANGVGEFMIVPGTEGAPPAIRFNPPLGDGVRGFTTLRGYARPWIGQPPVYTVAPRIVSITGNTMLAGDMHNTLILANSASPITLTIRANTGGSADWKEGQFFSVLQVGAGQVTLVVEGGGPITIPPSFQAKTRAQGCIISGTCLAPDADAWVAAGDLLRVAAAVDLQCFDLIDRSALISANIAAGTGKDSLILPYGLVLDTVANGGIYATVATAQATGLVLTVDVNRNGTSILSTKLTFDNNERSTLTAATPPVLVPGGEILAKGDEITIDVDQIGTANAKGLRVYLSVSRLGLYVSGQFSNGKPRVAYEGRLQIHNAVGACTVRQIDGDSLPLGHRLYVDQATREVVLAWPDYETNAAPIANPGFESGATAWEAGAGWVIATENPPSGMWAAGYNNNRGESVISSTSRYPVYPGQVTNAKCKVRQGASSEGNAGASVLLEYRNQIGDVVARFEGNRVMSASKNRVYDSNVRGVAPDTADSVNVAANGIRYRENKILFVDDFEWDHVVAAAGVGQDSLFQITLQVSDSAGRSAIWKGSVRVVDVLYWNPTDAHPLVVLSDQDRRMEAVNNNPVSAMGGSVRAYQARSSGRRYVEFEWARFNDAARAFAGLFRANTSLSLFPGDYPTANDCSGVFQNGQFMVVGTTSFDSGFAPTAGSRVGVAIDFGTGRAWIRLDGHWFRNANPQNTPGGLFGNVVPAGDLFPAAFAEDRAADLSNQIRLLVKAEEMLFRPDGFMAWGEEVAGSFAGSETAGRILPAMPLPADFRWTTRSASLPNDSLTVIACHSVWVVAMAQRVNDGIWIASLDRHRHGPGGPFRWCSNYEQGRAGAELWVARHEDRLREDVAKILTWQEKVRGNRLAKADQDPPFGWIG</sequence>
<gene>
    <name evidence="1" type="ORF">H2198_010981</name>
</gene>
<dbReference type="EMBL" id="JAPDRQ010000465">
    <property type="protein sequence ID" value="KAJ9648655.1"/>
    <property type="molecule type" value="Genomic_DNA"/>
</dbReference>
<evidence type="ECO:0000313" key="1">
    <source>
        <dbReference type="EMBL" id="KAJ9648655.1"/>
    </source>
</evidence>
<accession>A0ACC2ZM41</accession>
<name>A0ACC2ZM41_9EURO</name>
<evidence type="ECO:0000313" key="2">
    <source>
        <dbReference type="Proteomes" id="UP001172386"/>
    </source>
</evidence>
<organism evidence="1 2">
    <name type="scientific">Neophaeococcomyces mojaviensis</name>
    <dbReference type="NCBI Taxonomy" id="3383035"/>
    <lineage>
        <taxon>Eukaryota</taxon>
        <taxon>Fungi</taxon>
        <taxon>Dikarya</taxon>
        <taxon>Ascomycota</taxon>
        <taxon>Pezizomycotina</taxon>
        <taxon>Eurotiomycetes</taxon>
        <taxon>Chaetothyriomycetidae</taxon>
        <taxon>Chaetothyriales</taxon>
        <taxon>Chaetothyriales incertae sedis</taxon>
        <taxon>Neophaeococcomyces</taxon>
    </lineage>
</organism>
<reference evidence="1" key="1">
    <citation type="submission" date="2022-10" db="EMBL/GenBank/DDBJ databases">
        <title>Culturing micro-colonial fungi from biological soil crusts in the Mojave desert and describing Neophaeococcomyces mojavensis, and introducing the new genera and species Taxawa tesnikishii.</title>
        <authorList>
            <person name="Kurbessoian T."/>
            <person name="Stajich J.E."/>
        </authorList>
    </citation>
    <scope>NUCLEOTIDE SEQUENCE</scope>
    <source>
        <strain evidence="1">JES_112</strain>
    </source>
</reference>